<evidence type="ECO:0000313" key="5">
    <source>
        <dbReference type="EMBL" id="WAX56314.1"/>
    </source>
</evidence>
<evidence type="ECO:0000259" key="4">
    <source>
        <dbReference type="Pfam" id="PF13193"/>
    </source>
</evidence>
<sequence>MADQPAQHTVDLLRRTAAAHPDVDAFVEAGGARISFAAWDRAADGIAAGLARHGVRGGDVVCLMLPSSIRYMLCFQAAMRLGAITSGLNQRLGRAEIEHIVGSARPAVVVVDPDGPQPPPGTRVLAWPELRGFCTEPAPDLPALHRDDVVVLCWTGGTTGRPKGVEFDHDNLAAVAAAAGPLSAPLDRRLSPLSFAHVGTMTRAWDEIGRAITTVITPARWTAADALRVIAAERVTVAQGVPTQWELMLRHPDLATTDTSSLRLAATGGSRVPVDLVYRIRKELGIPVINRYASTEAAVISGTRPDDPDEVIIGTVGRPGAGIEIRLRDDAGAEVPTGAVGRIQVRSAAVMRGYWRDPEATAAAIDAEGWLTVGDLGTFDEAGNLRVVGRLGEMFVRGGYNIYPIEVEQVLAEHAAVVQATVVARTDTVLGEAGVAFVVANGPVGGDELKAWVRERLADYKTPDDVVLVDELPVTPLGKIDRRALIARTTGLAR</sequence>
<dbReference type="PANTHER" id="PTHR43201:SF5">
    <property type="entry name" value="MEDIUM-CHAIN ACYL-COA LIGASE ACSF2, MITOCHONDRIAL"/>
    <property type="match status" value="1"/>
</dbReference>
<name>A0ABY7JVC2_9ACTN</name>
<evidence type="ECO:0000259" key="3">
    <source>
        <dbReference type="Pfam" id="PF00501"/>
    </source>
</evidence>
<dbReference type="InterPro" id="IPR020845">
    <property type="entry name" value="AMP-binding_CS"/>
</dbReference>
<dbReference type="Pfam" id="PF13193">
    <property type="entry name" value="AMP-binding_C"/>
    <property type="match status" value="1"/>
</dbReference>
<evidence type="ECO:0000256" key="1">
    <source>
        <dbReference type="ARBA" id="ARBA00006432"/>
    </source>
</evidence>
<dbReference type="InterPro" id="IPR025110">
    <property type="entry name" value="AMP-bd_C"/>
</dbReference>
<accession>A0ABY7JVC2</accession>
<dbReference type="PANTHER" id="PTHR43201">
    <property type="entry name" value="ACYL-COA SYNTHETASE"/>
    <property type="match status" value="1"/>
</dbReference>
<dbReference type="RefSeq" id="WP_269442846.1">
    <property type="nucleotide sequence ID" value="NZ_CP097463.1"/>
</dbReference>
<dbReference type="Proteomes" id="UP001164693">
    <property type="component" value="Chromosome"/>
</dbReference>
<dbReference type="InterPro" id="IPR042099">
    <property type="entry name" value="ANL_N_sf"/>
</dbReference>
<comment type="similarity">
    <text evidence="1">Belongs to the ATP-dependent AMP-binding enzyme family.</text>
</comment>
<evidence type="ECO:0000313" key="6">
    <source>
        <dbReference type="Proteomes" id="UP001164693"/>
    </source>
</evidence>
<dbReference type="Gene3D" id="3.40.50.12780">
    <property type="entry name" value="N-terminal domain of ligase-like"/>
    <property type="match status" value="1"/>
</dbReference>
<evidence type="ECO:0000256" key="2">
    <source>
        <dbReference type="ARBA" id="ARBA00022598"/>
    </source>
</evidence>
<feature type="domain" description="AMP-binding enzyme C-terminal" evidence="4">
    <location>
        <begin position="406"/>
        <end position="479"/>
    </location>
</feature>
<dbReference type="Pfam" id="PF00501">
    <property type="entry name" value="AMP-binding"/>
    <property type="match status" value="1"/>
</dbReference>
<dbReference type="EMBL" id="CP097463">
    <property type="protein sequence ID" value="WAX56314.1"/>
    <property type="molecule type" value="Genomic_DNA"/>
</dbReference>
<gene>
    <name evidence="5" type="ORF">M6B22_17495</name>
</gene>
<organism evidence="5 6">
    <name type="scientific">Jatrophihabitans cynanchi</name>
    <dbReference type="NCBI Taxonomy" id="2944128"/>
    <lineage>
        <taxon>Bacteria</taxon>
        <taxon>Bacillati</taxon>
        <taxon>Actinomycetota</taxon>
        <taxon>Actinomycetes</taxon>
        <taxon>Jatrophihabitantales</taxon>
        <taxon>Jatrophihabitantaceae</taxon>
        <taxon>Jatrophihabitans</taxon>
    </lineage>
</organism>
<dbReference type="Gene3D" id="3.30.300.30">
    <property type="match status" value="1"/>
</dbReference>
<dbReference type="InterPro" id="IPR045851">
    <property type="entry name" value="AMP-bd_C_sf"/>
</dbReference>
<dbReference type="PROSITE" id="PS00455">
    <property type="entry name" value="AMP_BINDING"/>
    <property type="match status" value="1"/>
</dbReference>
<feature type="domain" description="AMP-dependent synthetase/ligase" evidence="3">
    <location>
        <begin position="13"/>
        <end position="355"/>
    </location>
</feature>
<keyword evidence="6" id="KW-1185">Reference proteome</keyword>
<dbReference type="GO" id="GO:0016874">
    <property type="term" value="F:ligase activity"/>
    <property type="evidence" value="ECO:0007669"/>
    <property type="project" value="UniProtKB-KW"/>
</dbReference>
<keyword evidence="2 5" id="KW-0436">Ligase</keyword>
<reference evidence="5" key="1">
    <citation type="submission" date="2022-05" db="EMBL/GenBank/DDBJ databases">
        <title>Jatrophihabitans sp. SB3-54 whole genome sequence.</title>
        <authorList>
            <person name="Suh M.K."/>
            <person name="Eom M.K."/>
            <person name="Kim J.S."/>
            <person name="Kim H.S."/>
            <person name="Do H.E."/>
            <person name="Shin Y.K."/>
            <person name="Lee J.-S."/>
        </authorList>
    </citation>
    <scope>NUCLEOTIDE SEQUENCE</scope>
    <source>
        <strain evidence="5">SB3-54</strain>
    </source>
</reference>
<proteinExistence type="inferred from homology"/>
<dbReference type="InterPro" id="IPR000873">
    <property type="entry name" value="AMP-dep_synth/lig_dom"/>
</dbReference>
<dbReference type="SUPFAM" id="SSF56801">
    <property type="entry name" value="Acetyl-CoA synthetase-like"/>
    <property type="match status" value="1"/>
</dbReference>
<protein>
    <submittedName>
        <fullName evidence="5">Acyl--CoA ligase</fullName>
    </submittedName>
</protein>